<dbReference type="AlphaFoldDB" id="A0A9P3BB39"/>
<sequence>MAVAIFNRAREVFQSPVMVAVVSGEEYFPAPKCRPTKRSEVYDDLRSSLYVKYGSETGSHRGSGRPWQGL</sequence>
<dbReference type="Proteomes" id="UP001043456">
    <property type="component" value="Unassembled WGS sequence"/>
</dbReference>
<comment type="caution">
    <text evidence="1">The sequence shown here is derived from an EMBL/GenBank/DDBJ whole genome shotgun (WGS) entry which is preliminary data.</text>
</comment>
<dbReference type="RefSeq" id="XP_043155905.1">
    <property type="nucleotide sequence ID" value="XM_043299970.1"/>
</dbReference>
<name>A0A9P3BB39_9EURO</name>
<reference evidence="1 2" key="1">
    <citation type="submission" date="2018-10" db="EMBL/GenBank/DDBJ databases">
        <title>Pan-genome distribution and transcriptional activeness of fungal secondary metabolism genes in Aspergillus section Fumigati.</title>
        <authorList>
            <person name="Takahashi H."/>
            <person name="Umemura M."/>
            <person name="Ninomiya A."/>
            <person name="Kusuya Y."/>
            <person name="Urayama S."/>
            <person name="Shimizu M."/>
            <person name="Watanabe A."/>
            <person name="Kamei K."/>
            <person name="Yaguchi T."/>
            <person name="Hagiwara D."/>
        </authorList>
    </citation>
    <scope>NUCLEOTIDE SEQUENCE [LARGE SCALE GENOMIC DNA]</scope>
    <source>
        <strain evidence="1 2">IFM 55266</strain>
    </source>
</reference>
<dbReference type="GeneID" id="67002626"/>
<accession>A0A9P3BB39</accession>
<protein>
    <submittedName>
        <fullName evidence="1">Uncharacterized protein</fullName>
    </submittedName>
</protein>
<keyword evidence="2" id="KW-1185">Reference proteome</keyword>
<organism evidence="1 2">
    <name type="scientific">Aspergillus pseudoviridinutans</name>
    <dbReference type="NCBI Taxonomy" id="1517512"/>
    <lineage>
        <taxon>Eukaryota</taxon>
        <taxon>Fungi</taxon>
        <taxon>Dikarya</taxon>
        <taxon>Ascomycota</taxon>
        <taxon>Pezizomycotina</taxon>
        <taxon>Eurotiomycetes</taxon>
        <taxon>Eurotiomycetidae</taxon>
        <taxon>Eurotiales</taxon>
        <taxon>Aspergillaceae</taxon>
        <taxon>Aspergillus</taxon>
        <taxon>Aspergillus subgen. Fumigati</taxon>
    </lineage>
</organism>
<dbReference type="EMBL" id="BHVY01000003">
    <property type="protein sequence ID" value="GIJ85158.1"/>
    <property type="molecule type" value="Genomic_DNA"/>
</dbReference>
<gene>
    <name evidence="1" type="ORF">Asppvi_004014</name>
</gene>
<evidence type="ECO:0000313" key="1">
    <source>
        <dbReference type="EMBL" id="GIJ85158.1"/>
    </source>
</evidence>
<proteinExistence type="predicted"/>
<evidence type="ECO:0000313" key="2">
    <source>
        <dbReference type="Proteomes" id="UP001043456"/>
    </source>
</evidence>